<evidence type="ECO:0000313" key="2">
    <source>
        <dbReference type="EMBL" id="MFD1262770.1"/>
    </source>
</evidence>
<dbReference type="InterPro" id="IPR019919">
    <property type="entry name" value="Lucif-like_OxRdtase_MSMEG_2256"/>
</dbReference>
<organism evidence="2 3">
    <name type="scientific">Thauera mechernichensis</name>
    <dbReference type="NCBI Taxonomy" id="82788"/>
    <lineage>
        <taxon>Bacteria</taxon>
        <taxon>Pseudomonadati</taxon>
        <taxon>Pseudomonadota</taxon>
        <taxon>Betaproteobacteria</taxon>
        <taxon>Rhodocyclales</taxon>
        <taxon>Zoogloeaceae</taxon>
        <taxon>Thauera</taxon>
    </lineage>
</organism>
<dbReference type="EC" id="1.-.-.-" evidence="2"/>
<evidence type="ECO:0000259" key="1">
    <source>
        <dbReference type="Pfam" id="PF00296"/>
    </source>
</evidence>
<dbReference type="NCBIfam" id="TIGR03617">
    <property type="entry name" value="F420_MSMEG_2256"/>
    <property type="match status" value="1"/>
</dbReference>
<dbReference type="Proteomes" id="UP001597158">
    <property type="component" value="Unassembled WGS sequence"/>
</dbReference>
<dbReference type="CDD" id="cd01097">
    <property type="entry name" value="Tetrahydromethanopterin_reductase"/>
    <property type="match status" value="1"/>
</dbReference>
<feature type="domain" description="Luciferase-like" evidence="1">
    <location>
        <begin position="11"/>
        <end position="315"/>
    </location>
</feature>
<dbReference type="Gene3D" id="3.20.20.30">
    <property type="entry name" value="Luciferase-like domain"/>
    <property type="match status" value="1"/>
</dbReference>
<protein>
    <submittedName>
        <fullName evidence="2">TIGR03617 family F420-dependent LLM class oxidoreductase</fullName>
        <ecNumber evidence="2">1.-.-.-</ecNumber>
    </submittedName>
</protein>
<dbReference type="Pfam" id="PF00296">
    <property type="entry name" value="Bac_luciferase"/>
    <property type="match status" value="1"/>
</dbReference>
<dbReference type="RefSeq" id="WP_277835229.1">
    <property type="nucleotide sequence ID" value="NZ_JARQZE010000022.1"/>
</dbReference>
<name>A0ABW3WAB3_9RHOO</name>
<dbReference type="SUPFAM" id="SSF51679">
    <property type="entry name" value="Bacterial luciferase-like"/>
    <property type="match status" value="1"/>
</dbReference>
<dbReference type="EMBL" id="JBHTMC010000008">
    <property type="protein sequence ID" value="MFD1262770.1"/>
    <property type="molecule type" value="Genomic_DNA"/>
</dbReference>
<dbReference type="InterPro" id="IPR050564">
    <property type="entry name" value="F420-G6PD/mer"/>
</dbReference>
<dbReference type="InterPro" id="IPR011251">
    <property type="entry name" value="Luciferase-like_dom"/>
</dbReference>
<accession>A0ABW3WAB3</accession>
<evidence type="ECO:0000313" key="3">
    <source>
        <dbReference type="Proteomes" id="UP001597158"/>
    </source>
</evidence>
<dbReference type="InterPro" id="IPR036661">
    <property type="entry name" value="Luciferase-like_sf"/>
</dbReference>
<reference evidence="3" key="1">
    <citation type="journal article" date="2019" name="Int. J. Syst. Evol. Microbiol.">
        <title>The Global Catalogue of Microorganisms (GCM) 10K type strain sequencing project: providing services to taxonomists for standard genome sequencing and annotation.</title>
        <authorList>
            <consortium name="The Broad Institute Genomics Platform"/>
            <consortium name="The Broad Institute Genome Sequencing Center for Infectious Disease"/>
            <person name="Wu L."/>
            <person name="Ma J."/>
        </authorList>
    </citation>
    <scope>NUCLEOTIDE SEQUENCE [LARGE SCALE GENOMIC DNA]</scope>
    <source>
        <strain evidence="3">CCUG 48884</strain>
    </source>
</reference>
<comment type="caution">
    <text evidence="2">The sequence shown here is derived from an EMBL/GenBank/DDBJ whole genome shotgun (WGS) entry which is preliminary data.</text>
</comment>
<dbReference type="PANTHER" id="PTHR43244:SF2">
    <property type="entry name" value="CONSERVED HYPOTHETICAL ALANINE AND PROLINE-RICH PROTEIN"/>
    <property type="match status" value="1"/>
</dbReference>
<proteinExistence type="predicted"/>
<sequence length="342" mass="37507">MFEIFASTPENLNLADMGAFARRVEAMGYDGLFVSDAIHDGLLLACQALSATSKLKVGTSVLIVFPRSPMNVALAAWDLQKMSGGRFELGMGTQIKQNIEDRYSARWLPPAAGMREYVGALRAIFHAFRTGERLEYIGEHYKFTRLQPFFNPGPIDAPDVPLMLGAVGPKMLELVGKTADGIHTHPTNTSVRYLKEVILPQIAVGTAQRDPGRAKPFISASQFVATGPDDATVAAERERFRDMLAFLFSTPAYWASLELFGWQHVGEQLLALTREGRWKDMPGVFTDEVLDTFLVSGRYDQLPEQLAARFGGLVDRITLTVPTDPANDAAAAEAIKAIRAAT</sequence>
<dbReference type="PANTHER" id="PTHR43244">
    <property type="match status" value="1"/>
</dbReference>
<dbReference type="GO" id="GO:0016491">
    <property type="term" value="F:oxidoreductase activity"/>
    <property type="evidence" value="ECO:0007669"/>
    <property type="project" value="UniProtKB-KW"/>
</dbReference>
<keyword evidence="2" id="KW-0560">Oxidoreductase</keyword>
<gene>
    <name evidence="2" type="ORF">ACFQ4M_04185</name>
</gene>
<keyword evidence="3" id="KW-1185">Reference proteome</keyword>